<dbReference type="AlphaFoldDB" id="A0A9P5Q5X0"/>
<dbReference type="EMBL" id="JADNRY010000001">
    <property type="protein sequence ID" value="KAF9078711.1"/>
    <property type="molecule type" value="Genomic_DNA"/>
</dbReference>
<dbReference type="OrthoDB" id="3197626at2759"/>
<feature type="transmembrane region" description="Helical" evidence="1">
    <location>
        <begin position="53"/>
        <end position="74"/>
    </location>
</feature>
<reference evidence="2" key="1">
    <citation type="submission" date="2020-11" db="EMBL/GenBank/DDBJ databases">
        <authorList>
            <consortium name="DOE Joint Genome Institute"/>
            <person name="Ahrendt S."/>
            <person name="Riley R."/>
            <person name="Andreopoulos W."/>
            <person name="Labutti K."/>
            <person name="Pangilinan J."/>
            <person name="Ruiz-Duenas F.J."/>
            <person name="Barrasa J.M."/>
            <person name="Sanchez-Garcia M."/>
            <person name="Camarero S."/>
            <person name="Miyauchi S."/>
            <person name="Serrano A."/>
            <person name="Linde D."/>
            <person name="Babiker R."/>
            <person name="Drula E."/>
            <person name="Ayuso-Fernandez I."/>
            <person name="Pacheco R."/>
            <person name="Padilla G."/>
            <person name="Ferreira P."/>
            <person name="Barriuso J."/>
            <person name="Kellner H."/>
            <person name="Castanera R."/>
            <person name="Alfaro M."/>
            <person name="Ramirez L."/>
            <person name="Pisabarro A.G."/>
            <person name="Kuo A."/>
            <person name="Tritt A."/>
            <person name="Lipzen A."/>
            <person name="He G."/>
            <person name="Yan M."/>
            <person name="Ng V."/>
            <person name="Cullen D."/>
            <person name="Martin F."/>
            <person name="Rosso M.-N."/>
            <person name="Henrissat B."/>
            <person name="Hibbett D."/>
            <person name="Martinez A.T."/>
            <person name="Grigoriev I.V."/>
        </authorList>
    </citation>
    <scope>NUCLEOTIDE SEQUENCE</scope>
    <source>
        <strain evidence="2">AH 40177</strain>
    </source>
</reference>
<feature type="transmembrane region" description="Helical" evidence="1">
    <location>
        <begin position="200"/>
        <end position="222"/>
    </location>
</feature>
<evidence type="ECO:0000256" key="1">
    <source>
        <dbReference type="SAM" id="Phobius"/>
    </source>
</evidence>
<keyword evidence="3" id="KW-1185">Reference proteome</keyword>
<feature type="transmembrane region" description="Helical" evidence="1">
    <location>
        <begin position="154"/>
        <end position="179"/>
    </location>
</feature>
<gene>
    <name evidence="2" type="ORF">BDP27DRAFT_1206840</name>
</gene>
<keyword evidence="1" id="KW-0472">Membrane</keyword>
<keyword evidence="1" id="KW-0812">Transmembrane</keyword>
<feature type="transmembrane region" description="Helical" evidence="1">
    <location>
        <begin position="118"/>
        <end position="142"/>
    </location>
</feature>
<comment type="caution">
    <text evidence="2">The sequence shown here is derived from an EMBL/GenBank/DDBJ whole genome shotgun (WGS) entry which is preliminary data.</text>
</comment>
<feature type="transmembrane region" description="Helical" evidence="1">
    <location>
        <begin position="228"/>
        <end position="246"/>
    </location>
</feature>
<evidence type="ECO:0008006" key="4">
    <source>
        <dbReference type="Google" id="ProtNLM"/>
    </source>
</evidence>
<organism evidence="2 3">
    <name type="scientific">Rhodocollybia butyracea</name>
    <dbReference type="NCBI Taxonomy" id="206335"/>
    <lineage>
        <taxon>Eukaryota</taxon>
        <taxon>Fungi</taxon>
        <taxon>Dikarya</taxon>
        <taxon>Basidiomycota</taxon>
        <taxon>Agaricomycotina</taxon>
        <taxon>Agaricomycetes</taxon>
        <taxon>Agaricomycetidae</taxon>
        <taxon>Agaricales</taxon>
        <taxon>Marasmiineae</taxon>
        <taxon>Omphalotaceae</taxon>
        <taxon>Rhodocollybia</taxon>
    </lineage>
</organism>
<accession>A0A9P5Q5X0</accession>
<name>A0A9P5Q5X0_9AGAR</name>
<feature type="transmembrane region" description="Helical" evidence="1">
    <location>
        <begin position="86"/>
        <end position="106"/>
    </location>
</feature>
<protein>
    <recommendedName>
        <fullName evidence="4">Transmembrane protein</fullName>
    </recommendedName>
</protein>
<evidence type="ECO:0000313" key="2">
    <source>
        <dbReference type="EMBL" id="KAF9078711.1"/>
    </source>
</evidence>
<evidence type="ECO:0000313" key="3">
    <source>
        <dbReference type="Proteomes" id="UP000772434"/>
    </source>
</evidence>
<proteinExistence type="predicted"/>
<keyword evidence="1" id="KW-1133">Transmembrane helix</keyword>
<sequence>MPNWSSQGEQQLDDEVLVKFTHALMGVYVWEWFLTIDFDWDVITRKKAFRWPIVFYFANRYLLLFALIGILISFDATTKINCQALFTFNQLAGNASLGLASINLSLRTLAIYGNSKILASILVLVILGHWTLILQGEILYFTGGCQIISTQNRVLVATFIYSMVLDLLVFLLTAYKLWFKRGKPGAMGESRLGRMLFGDGLVYFFIAFLSNCLATVFMLLNLNSVMNVIFNVPACIANTIVACRVVRRLSNFNYEQPEML</sequence>
<dbReference type="Proteomes" id="UP000772434">
    <property type="component" value="Unassembled WGS sequence"/>
</dbReference>